<evidence type="ECO:0000256" key="3">
    <source>
        <dbReference type="ARBA" id="ARBA00022692"/>
    </source>
</evidence>
<dbReference type="InterPro" id="IPR000337">
    <property type="entry name" value="GPCR_3"/>
</dbReference>
<reference evidence="13" key="2">
    <citation type="submission" date="2025-08" db="UniProtKB">
        <authorList>
            <consortium name="Ensembl"/>
        </authorList>
    </citation>
    <scope>IDENTIFICATION</scope>
</reference>
<evidence type="ECO:0000256" key="7">
    <source>
        <dbReference type="ARBA" id="ARBA00023136"/>
    </source>
</evidence>
<keyword evidence="9" id="KW-0325">Glycoprotein</keyword>
<protein>
    <recommendedName>
        <fullName evidence="12">G-protein coupled receptors family 3 profile domain-containing protein</fullName>
    </recommendedName>
</protein>
<keyword evidence="8" id="KW-0675">Receptor</keyword>
<keyword evidence="5 11" id="KW-1133">Transmembrane helix</keyword>
<keyword evidence="4" id="KW-0732">Signal</keyword>
<evidence type="ECO:0000256" key="2">
    <source>
        <dbReference type="ARBA" id="ARBA00022475"/>
    </source>
</evidence>
<keyword evidence="3 11" id="KW-0812">Transmembrane</keyword>
<dbReference type="Proteomes" id="UP000007875">
    <property type="component" value="Unassembled WGS sequence"/>
</dbReference>
<feature type="transmembrane region" description="Helical" evidence="11">
    <location>
        <begin position="718"/>
        <end position="738"/>
    </location>
</feature>
<name>H2ZIQ3_CIOSA</name>
<dbReference type="PRINTS" id="PR00248">
    <property type="entry name" value="GPCRMGR"/>
</dbReference>
<dbReference type="PROSITE" id="PS00981">
    <property type="entry name" value="G_PROTEIN_RECEP_F3_3"/>
    <property type="match status" value="1"/>
</dbReference>
<dbReference type="InterPro" id="IPR000068">
    <property type="entry name" value="GPCR_3_Ca_sens_rcpt-rel"/>
</dbReference>
<dbReference type="InterPro" id="IPR017979">
    <property type="entry name" value="GPCR_3_CS"/>
</dbReference>
<dbReference type="Pfam" id="PF07562">
    <property type="entry name" value="NCD3G"/>
    <property type="match status" value="1"/>
</dbReference>
<reference evidence="13" key="3">
    <citation type="submission" date="2025-09" db="UniProtKB">
        <authorList>
            <consortium name="Ensembl"/>
        </authorList>
    </citation>
    <scope>IDENTIFICATION</scope>
</reference>
<dbReference type="FunFam" id="2.10.50.30:FF:000004">
    <property type="entry name" value="Taste receptor type 1 member 3-like protein"/>
    <property type="match status" value="1"/>
</dbReference>
<dbReference type="Gene3D" id="3.40.50.2300">
    <property type="match status" value="2"/>
</dbReference>
<feature type="transmembrane region" description="Helical" evidence="11">
    <location>
        <begin position="599"/>
        <end position="623"/>
    </location>
</feature>
<dbReference type="OMA" id="KCPDDSW"/>
<evidence type="ECO:0000256" key="11">
    <source>
        <dbReference type="SAM" id="Phobius"/>
    </source>
</evidence>
<dbReference type="PROSITE" id="PS00980">
    <property type="entry name" value="G_PROTEIN_RECEP_F3_2"/>
    <property type="match status" value="1"/>
</dbReference>
<dbReference type="Gene3D" id="2.10.50.30">
    <property type="entry name" value="GPCR, family 3, nine cysteines domain"/>
    <property type="match status" value="1"/>
</dbReference>
<dbReference type="AlphaFoldDB" id="H2ZIQ3"/>
<organism evidence="13 14">
    <name type="scientific">Ciona savignyi</name>
    <name type="common">Pacific transparent sea squirt</name>
    <dbReference type="NCBI Taxonomy" id="51511"/>
    <lineage>
        <taxon>Eukaryota</taxon>
        <taxon>Metazoa</taxon>
        <taxon>Chordata</taxon>
        <taxon>Tunicata</taxon>
        <taxon>Ascidiacea</taxon>
        <taxon>Phlebobranchia</taxon>
        <taxon>Cionidae</taxon>
        <taxon>Ciona</taxon>
    </lineage>
</organism>
<evidence type="ECO:0000256" key="8">
    <source>
        <dbReference type="ARBA" id="ARBA00023170"/>
    </source>
</evidence>
<dbReference type="GeneTree" id="ENSGT00940000157596"/>
<dbReference type="InterPro" id="IPR038550">
    <property type="entry name" value="GPCR_3_9-Cys_sf"/>
</dbReference>
<evidence type="ECO:0000256" key="9">
    <source>
        <dbReference type="ARBA" id="ARBA00023180"/>
    </source>
</evidence>
<dbReference type="InterPro" id="IPR017978">
    <property type="entry name" value="GPCR_3_C"/>
</dbReference>
<evidence type="ECO:0000256" key="1">
    <source>
        <dbReference type="ARBA" id="ARBA00004651"/>
    </source>
</evidence>
<feature type="transmembrane region" description="Helical" evidence="11">
    <location>
        <begin position="769"/>
        <end position="787"/>
    </location>
</feature>
<dbReference type="GO" id="GO:0004930">
    <property type="term" value="F:G protein-coupled receptor activity"/>
    <property type="evidence" value="ECO:0007669"/>
    <property type="project" value="UniProtKB-KW"/>
</dbReference>
<evidence type="ECO:0000256" key="5">
    <source>
        <dbReference type="ARBA" id="ARBA00022989"/>
    </source>
</evidence>
<evidence type="ECO:0000313" key="14">
    <source>
        <dbReference type="Proteomes" id="UP000007875"/>
    </source>
</evidence>
<dbReference type="InterPro" id="IPR001828">
    <property type="entry name" value="ANF_lig-bd_rcpt"/>
</dbReference>
<feature type="transmembrane region" description="Helical" evidence="11">
    <location>
        <begin position="825"/>
        <end position="847"/>
    </location>
</feature>
<evidence type="ECO:0000256" key="6">
    <source>
        <dbReference type="ARBA" id="ARBA00023040"/>
    </source>
</evidence>
<feature type="transmembrane region" description="Helical" evidence="11">
    <location>
        <begin position="676"/>
        <end position="697"/>
    </location>
</feature>
<evidence type="ECO:0000313" key="13">
    <source>
        <dbReference type="Ensembl" id="ENSCSAVP00000017469.1"/>
    </source>
</evidence>
<dbReference type="STRING" id="51511.ENSCSAVP00000017469"/>
<dbReference type="GO" id="GO:0005886">
    <property type="term" value="C:plasma membrane"/>
    <property type="evidence" value="ECO:0007669"/>
    <property type="project" value="UniProtKB-SubCell"/>
</dbReference>
<dbReference type="PRINTS" id="PR00592">
    <property type="entry name" value="CASENSINGR"/>
</dbReference>
<dbReference type="FunFam" id="3.40.50.2300:FF:000302">
    <property type="entry name" value="Si:ch211-203b20.7"/>
    <property type="match status" value="1"/>
</dbReference>
<evidence type="ECO:0000259" key="12">
    <source>
        <dbReference type="PROSITE" id="PS50259"/>
    </source>
</evidence>
<dbReference type="PANTHER" id="PTHR24061">
    <property type="entry name" value="CALCIUM-SENSING RECEPTOR-RELATED"/>
    <property type="match status" value="1"/>
</dbReference>
<dbReference type="InParanoid" id="H2ZIQ3"/>
<dbReference type="Ensembl" id="ENSCSAVT00000017660.1">
    <property type="protein sequence ID" value="ENSCSAVP00000017469.1"/>
    <property type="gene ID" value="ENSCSAVG00000010289.1"/>
</dbReference>
<keyword evidence="14" id="KW-1185">Reference proteome</keyword>
<dbReference type="InterPro" id="IPR028082">
    <property type="entry name" value="Peripla_BP_I"/>
</dbReference>
<dbReference type="Pfam" id="PF01094">
    <property type="entry name" value="ANF_receptor"/>
    <property type="match status" value="1"/>
</dbReference>
<feature type="domain" description="G-protein coupled receptors family 3 profile" evidence="12">
    <location>
        <begin position="606"/>
        <end position="869"/>
    </location>
</feature>
<feature type="transmembrane region" description="Helical" evidence="11">
    <location>
        <begin position="644"/>
        <end position="664"/>
    </location>
</feature>
<sequence length="877" mass="97861">KVPWLLTYLNVIGVVYIITRYEVIYHRDCDTGNVVIAGLFPLHYISDRPDNYSLEDTPAPLICRRYNFLGFRWMQAMIFAIQEVNNRTDLLPNVTLGWELFDTCNTHARAVTQALNVVDSINKQPKSMKLRCYHQLICISALIGPTASDKSIIVSNILSVFDIPQISYGATSRLLSDKNVFSSFLRTIPNDDEQATAMVDLLLHHNWTWVGAVAGDDDYGRPGISRFKEEAAKRGICVEYTAYVSESMSPDLLYQTAHEIKNYNATVFVTFISATHLVPLARHLRDQNVTDKVWIASEAWATSDSVLFIFAADVFSGTLGIATRGGDMPGFRSFLEGVSPSTQPGSPFMKEFWEKTFQCSCPPSICQLSEHDSDLSTHNEYNDNCTGKEDFTDSGTASSAYLGWTDLEKSYNVYLAVYVVASALHNISTCVEGEGLLKDGGCPSLNNLTTWQLLAYIKEVNFYPPGHDYQFNFNENGDPNASYKLVSWVPQLNAQGDVTIAFVHVGNYSCMAKPKWSMNDSAIYWRSENKEVIPESVCNGDCPPGYYTIQLQSACCFKCVECPTGEYSTSTNSPICLACNRTFRADDNRTGCIPKYEEYIRWGDAFGITFSVLSAVGIIITIFTAGSFIKMRGTPLVKATNRELSFLLFFSVACCFLTPLLYVGKPQDWNCKGRTVSFSLSFTFCIAAILVKTLRVLTAFEARIPVTYKKWLGEHVQVFVVMVVSLVQVVLSVAWLVVEPPNVVVTESKVGTAVVVECNVGNVVIMGFVYGYLCLLALTAFVFAFRARKLPENFNEAKFITFSMLIFFIVWLSFIPAYLSTNSTNSTAVSCIAILASTFSLLACIFFPKLYVLYVTPQRNTVEEVRQNTANHAIRTS</sequence>
<proteinExistence type="predicted"/>
<dbReference type="PANTHER" id="PTHR24061:SF422">
    <property type="entry name" value="G-PROTEIN COUPLED RECEPTORS FAMILY 3 PROFILE DOMAIN-CONTAINING PROTEIN"/>
    <property type="match status" value="1"/>
</dbReference>
<feature type="transmembrane region" description="Helical" evidence="11">
    <location>
        <begin position="799"/>
        <end position="819"/>
    </location>
</feature>
<keyword evidence="6" id="KW-0297">G-protein coupled receptor</keyword>
<comment type="subcellular location">
    <subcellularLocation>
        <location evidence="1">Cell membrane</location>
        <topology evidence="1">Multi-pass membrane protein</topology>
    </subcellularLocation>
</comment>
<dbReference type="PROSITE" id="PS50259">
    <property type="entry name" value="G_PROTEIN_RECEP_F3_4"/>
    <property type="match status" value="1"/>
</dbReference>
<reference evidence="14" key="1">
    <citation type="submission" date="2003-08" db="EMBL/GenBank/DDBJ databases">
        <authorList>
            <person name="Birren B."/>
            <person name="Nusbaum C."/>
            <person name="Abebe A."/>
            <person name="Abouelleil A."/>
            <person name="Adekoya E."/>
            <person name="Ait-zahra M."/>
            <person name="Allen N."/>
            <person name="Allen T."/>
            <person name="An P."/>
            <person name="Anderson M."/>
            <person name="Anderson S."/>
            <person name="Arachchi H."/>
            <person name="Armbruster J."/>
            <person name="Bachantsang P."/>
            <person name="Baldwin J."/>
            <person name="Barry A."/>
            <person name="Bayul T."/>
            <person name="Blitshsteyn B."/>
            <person name="Bloom T."/>
            <person name="Blye J."/>
            <person name="Boguslavskiy L."/>
            <person name="Borowsky M."/>
            <person name="Boukhgalter B."/>
            <person name="Brunache A."/>
            <person name="Butler J."/>
            <person name="Calixte N."/>
            <person name="Calvo S."/>
            <person name="Camarata J."/>
            <person name="Campo K."/>
            <person name="Chang J."/>
            <person name="Cheshatsang Y."/>
            <person name="Citroen M."/>
            <person name="Collymore A."/>
            <person name="Considine T."/>
            <person name="Cook A."/>
            <person name="Cooke P."/>
            <person name="Corum B."/>
            <person name="Cuomo C."/>
            <person name="David R."/>
            <person name="Dawoe T."/>
            <person name="Degray S."/>
            <person name="Dodge S."/>
            <person name="Dooley K."/>
            <person name="Dorje P."/>
            <person name="Dorjee K."/>
            <person name="Dorris L."/>
            <person name="Duffey N."/>
            <person name="Dupes A."/>
            <person name="Elkins T."/>
            <person name="Engels R."/>
            <person name="Erickson J."/>
            <person name="Farina A."/>
            <person name="Faro S."/>
            <person name="Ferreira P."/>
            <person name="Fischer H."/>
            <person name="Fitzgerald M."/>
            <person name="Foley K."/>
            <person name="Gage D."/>
            <person name="Galagan J."/>
            <person name="Gearin G."/>
            <person name="Gnerre S."/>
            <person name="Gnirke A."/>
            <person name="Goyette A."/>
            <person name="Graham J."/>
            <person name="Grandbois E."/>
            <person name="Gyaltsen K."/>
            <person name="Hafez N."/>
            <person name="Hagopian D."/>
            <person name="Hagos B."/>
            <person name="Hall J."/>
            <person name="Hatcher B."/>
            <person name="Heller A."/>
            <person name="Higgins H."/>
            <person name="Honan T."/>
            <person name="Horn A."/>
            <person name="Houde N."/>
            <person name="Hughes L."/>
            <person name="Hulme W."/>
            <person name="Husby E."/>
            <person name="Iliev I."/>
            <person name="Jaffe D."/>
            <person name="Jones C."/>
            <person name="Kamal M."/>
            <person name="Kamat A."/>
            <person name="Kamvysselis M."/>
            <person name="Karlsson E."/>
            <person name="Kells C."/>
            <person name="Kieu A."/>
            <person name="Kisner P."/>
            <person name="Kodira C."/>
            <person name="Kulbokas E."/>
            <person name="Labutti K."/>
            <person name="Lama D."/>
            <person name="Landers T."/>
            <person name="Leger J."/>
            <person name="Levine S."/>
            <person name="Lewis D."/>
            <person name="Lewis T."/>
            <person name="Lindblad-toh K."/>
            <person name="Liu X."/>
            <person name="Lokyitsang T."/>
            <person name="Lokyitsang Y."/>
            <person name="Lucien O."/>
            <person name="Lui A."/>
            <person name="Ma L.J."/>
            <person name="Mabbitt R."/>
            <person name="Macdonald J."/>
            <person name="Maclean C."/>
            <person name="Major J."/>
            <person name="Manning J."/>
            <person name="Marabella R."/>
            <person name="Maru K."/>
            <person name="Matthews C."/>
            <person name="Mauceli E."/>
            <person name="Mccarthy M."/>
            <person name="Mcdonough S."/>
            <person name="Mcghee T."/>
            <person name="Meldrim J."/>
            <person name="Meneus L."/>
            <person name="Mesirov J."/>
            <person name="Mihalev A."/>
            <person name="Mihova T."/>
            <person name="Mikkelsen T."/>
            <person name="Mlenga V."/>
            <person name="Moru K."/>
            <person name="Mozes J."/>
            <person name="Mulrain L."/>
            <person name="Munson G."/>
            <person name="Naylor J."/>
            <person name="Newes C."/>
            <person name="Nguyen C."/>
            <person name="Nguyen N."/>
            <person name="Nguyen T."/>
            <person name="Nicol R."/>
            <person name="Nielsen C."/>
            <person name="Nizzari M."/>
            <person name="Norbu C."/>
            <person name="Norbu N."/>
            <person name="O'donnell P."/>
            <person name="Okoawo O."/>
            <person name="O'leary S."/>
            <person name="Omotosho B."/>
            <person name="O'neill K."/>
            <person name="Osman S."/>
            <person name="Parker S."/>
            <person name="Perrin D."/>
            <person name="Phunkhang P."/>
            <person name="Piqani B."/>
            <person name="Purcell S."/>
            <person name="Rachupka T."/>
            <person name="Ramasamy U."/>
            <person name="Rameau R."/>
            <person name="Ray V."/>
            <person name="Raymond C."/>
            <person name="Retta R."/>
            <person name="Richardson S."/>
            <person name="Rise C."/>
            <person name="Rodriguez J."/>
            <person name="Rogers J."/>
            <person name="Rogov P."/>
            <person name="Rutman M."/>
            <person name="Schupbach R."/>
            <person name="Seaman C."/>
            <person name="Settipalli S."/>
            <person name="Sharpe T."/>
            <person name="Sheridan J."/>
            <person name="Sherpa N."/>
            <person name="Shi J."/>
            <person name="Smirnov S."/>
            <person name="Smith C."/>
            <person name="Sougnez C."/>
            <person name="Spencer B."/>
            <person name="Stalker J."/>
            <person name="Stange-thomann N."/>
            <person name="Stavropoulos S."/>
            <person name="Stetson K."/>
            <person name="Stone C."/>
            <person name="Stone S."/>
            <person name="Stubbs M."/>
            <person name="Talamas J."/>
            <person name="Tchuinga P."/>
            <person name="Tenzing P."/>
            <person name="Tesfaye S."/>
            <person name="Theodore J."/>
            <person name="Thoulutsang Y."/>
            <person name="Topham K."/>
            <person name="Towey S."/>
            <person name="Tsamla T."/>
            <person name="Tsomo N."/>
            <person name="Vallee D."/>
            <person name="Vassiliev H."/>
            <person name="Venkataraman V."/>
            <person name="Vinson J."/>
            <person name="Vo A."/>
            <person name="Wade C."/>
            <person name="Wang S."/>
            <person name="Wangchuk T."/>
            <person name="Wangdi T."/>
            <person name="Whittaker C."/>
            <person name="Wilkinson J."/>
            <person name="Wu Y."/>
            <person name="Wyman D."/>
            <person name="Yadav S."/>
            <person name="Yang S."/>
            <person name="Yang X."/>
            <person name="Yeager S."/>
            <person name="Yee E."/>
            <person name="Young G."/>
            <person name="Zainoun J."/>
            <person name="Zembeck L."/>
            <person name="Zimmer A."/>
            <person name="Zody M."/>
            <person name="Lander E."/>
        </authorList>
    </citation>
    <scope>NUCLEOTIDE SEQUENCE [LARGE SCALE GENOMIC DNA]</scope>
</reference>
<evidence type="ECO:0000256" key="10">
    <source>
        <dbReference type="ARBA" id="ARBA00023224"/>
    </source>
</evidence>
<keyword evidence="10" id="KW-0807">Transducer</keyword>
<accession>H2ZIQ3</accession>
<evidence type="ECO:0000256" key="4">
    <source>
        <dbReference type="ARBA" id="ARBA00022729"/>
    </source>
</evidence>
<dbReference type="Pfam" id="PF00003">
    <property type="entry name" value="7tm_3"/>
    <property type="match status" value="1"/>
</dbReference>
<dbReference type="InterPro" id="IPR011500">
    <property type="entry name" value="GPCR_3_9-Cys_dom"/>
</dbReference>
<keyword evidence="7 11" id="KW-0472">Membrane</keyword>
<dbReference type="SUPFAM" id="SSF53822">
    <property type="entry name" value="Periplasmic binding protein-like I"/>
    <property type="match status" value="1"/>
</dbReference>
<keyword evidence="2" id="KW-1003">Cell membrane</keyword>
<dbReference type="eggNOG" id="KOG1056">
    <property type="taxonomic scope" value="Eukaryota"/>
</dbReference>